<gene>
    <name evidence="1" type="ORF">L596_004001</name>
</gene>
<dbReference type="EMBL" id="AZBU02000001">
    <property type="protein sequence ID" value="TMS36957.1"/>
    <property type="molecule type" value="Genomic_DNA"/>
</dbReference>
<reference evidence="1 2" key="1">
    <citation type="journal article" date="2015" name="Genome Biol.">
        <title>Comparative genomics of Steinernema reveals deeply conserved gene regulatory networks.</title>
        <authorList>
            <person name="Dillman A.R."/>
            <person name="Macchietto M."/>
            <person name="Porter C.F."/>
            <person name="Rogers A."/>
            <person name="Williams B."/>
            <person name="Antoshechkin I."/>
            <person name="Lee M.M."/>
            <person name="Goodwin Z."/>
            <person name="Lu X."/>
            <person name="Lewis E.E."/>
            <person name="Goodrich-Blair H."/>
            <person name="Stock S.P."/>
            <person name="Adams B.J."/>
            <person name="Sternberg P.W."/>
            <person name="Mortazavi A."/>
        </authorList>
    </citation>
    <scope>NUCLEOTIDE SEQUENCE [LARGE SCALE GENOMIC DNA]</scope>
    <source>
        <strain evidence="1 2">ALL</strain>
    </source>
</reference>
<organism evidence="1 2">
    <name type="scientific">Steinernema carpocapsae</name>
    <name type="common">Entomopathogenic nematode</name>
    <dbReference type="NCBI Taxonomy" id="34508"/>
    <lineage>
        <taxon>Eukaryota</taxon>
        <taxon>Metazoa</taxon>
        <taxon>Ecdysozoa</taxon>
        <taxon>Nematoda</taxon>
        <taxon>Chromadorea</taxon>
        <taxon>Rhabditida</taxon>
        <taxon>Tylenchina</taxon>
        <taxon>Panagrolaimomorpha</taxon>
        <taxon>Strongyloidoidea</taxon>
        <taxon>Steinernematidae</taxon>
        <taxon>Steinernema</taxon>
    </lineage>
</organism>
<evidence type="ECO:0000313" key="2">
    <source>
        <dbReference type="Proteomes" id="UP000298663"/>
    </source>
</evidence>
<reference evidence="1 2" key="2">
    <citation type="journal article" date="2019" name="G3 (Bethesda)">
        <title>Hybrid Assembly of the Genome of the Entomopathogenic Nematode Steinernema carpocapsae Identifies the X-Chromosome.</title>
        <authorList>
            <person name="Serra L."/>
            <person name="Macchietto M."/>
            <person name="Macias-Munoz A."/>
            <person name="McGill C.J."/>
            <person name="Rodriguez I.M."/>
            <person name="Rodriguez B."/>
            <person name="Murad R."/>
            <person name="Mortazavi A."/>
        </authorList>
    </citation>
    <scope>NUCLEOTIDE SEQUENCE [LARGE SCALE GENOMIC DNA]</scope>
    <source>
        <strain evidence="1 2">ALL</strain>
    </source>
</reference>
<dbReference type="EMBL" id="CM016762">
    <property type="protein sequence ID" value="TMS36957.1"/>
    <property type="molecule type" value="Genomic_DNA"/>
</dbReference>
<evidence type="ECO:0000313" key="1">
    <source>
        <dbReference type="EMBL" id="TMS36957.1"/>
    </source>
</evidence>
<sequence>MSGCFVRSNPVNSWFLKRQKTLMAAIPLLLDGVLSDATSDFQLENNSKVVNSAGTRQAASPNAILEVFLTNSTKKLMDENQEEAAGQVP</sequence>
<comment type="caution">
    <text evidence="1">The sequence shown here is derived from an EMBL/GenBank/DDBJ whole genome shotgun (WGS) entry which is preliminary data.</text>
</comment>
<dbReference type="AlphaFoldDB" id="A0A4U8UXT1"/>
<name>A0A4U8UXT1_STECR</name>
<accession>A0A4U8UXT1</accession>
<proteinExistence type="predicted"/>
<keyword evidence="2" id="KW-1185">Reference proteome</keyword>
<protein>
    <submittedName>
        <fullName evidence="1">Uncharacterized protein</fullName>
    </submittedName>
</protein>
<dbReference type="Proteomes" id="UP000298663">
    <property type="component" value="Chromosome X"/>
</dbReference>